<dbReference type="RefSeq" id="WP_032523903.1">
    <property type="nucleotide sequence ID" value="NZ_CP138934.1"/>
</dbReference>
<dbReference type="eggNOG" id="ENOG503090B">
    <property type="taxonomic scope" value="Bacteria"/>
</dbReference>
<protein>
    <submittedName>
        <fullName evidence="1">Signal peptide binding domain-like</fullName>
    </submittedName>
</protein>
<dbReference type="InterPro" id="IPR055750">
    <property type="entry name" value="DUF7326"/>
</dbReference>
<comment type="caution">
    <text evidence="1">The sequence shown here is derived from an EMBL/GenBank/DDBJ whole genome shotgun (WGS) entry which is preliminary data.</text>
</comment>
<dbReference type="Pfam" id="PF24012">
    <property type="entry name" value="DUF7326"/>
    <property type="match status" value="1"/>
</dbReference>
<reference evidence="2" key="1">
    <citation type="journal article" date="2014" name="Sci. Data">
        <title>Genomes of diverse isolates of the marine cyanobacterium Prochlorococcus.</title>
        <authorList>
            <person name="Biller S."/>
            <person name="Berube P."/>
            <person name="Thompson J."/>
            <person name="Kelly L."/>
            <person name="Roggensack S."/>
            <person name="Awad L."/>
            <person name="Roache-Johnson K."/>
            <person name="Ding H."/>
            <person name="Giovannoni S.J."/>
            <person name="Moore L.R."/>
            <person name="Chisholm S.W."/>
        </authorList>
    </citation>
    <scope>NUCLEOTIDE SEQUENCE [LARGE SCALE GENOMIC DNA]</scope>
    <source>
        <strain evidence="2">GP2</strain>
    </source>
</reference>
<evidence type="ECO:0000313" key="2">
    <source>
        <dbReference type="Proteomes" id="UP000030598"/>
    </source>
</evidence>
<dbReference type="Proteomes" id="UP000030598">
    <property type="component" value="Unassembled WGS sequence"/>
</dbReference>
<gene>
    <name evidence="1" type="ORF">EU91_0296</name>
</gene>
<dbReference type="EMBL" id="JNAH01000003">
    <property type="protein sequence ID" value="KGF88364.1"/>
    <property type="molecule type" value="Genomic_DNA"/>
</dbReference>
<accession>A0A0A1ZJE5</accession>
<dbReference type="STRING" id="59925.EU91_0296"/>
<sequence>MKKKSFIYSDLSKKQLEKLKEFYIQKKVESMTHQDLKKYVLEIISHQINDTIDKEEEMEAWREMSDFFGEQFELVILEMQTKYIDEKNILETEIDTRKQRMNLLERNNLDQEKRDMWDD</sequence>
<dbReference type="AlphaFoldDB" id="A0A0A1ZJE5"/>
<dbReference type="OrthoDB" id="541326at2"/>
<evidence type="ECO:0000313" key="1">
    <source>
        <dbReference type="EMBL" id="KGF88364.1"/>
    </source>
</evidence>
<proteinExistence type="predicted"/>
<name>A0A0A1ZJE5_PROMR</name>
<organism evidence="1 2">
    <name type="scientific">Prochlorococcus marinus str. GP2</name>
    <dbReference type="NCBI Taxonomy" id="59925"/>
    <lineage>
        <taxon>Bacteria</taxon>
        <taxon>Bacillati</taxon>
        <taxon>Cyanobacteriota</taxon>
        <taxon>Cyanophyceae</taxon>
        <taxon>Synechococcales</taxon>
        <taxon>Prochlorococcaceae</taxon>
        <taxon>Prochlorococcus</taxon>
    </lineage>
</organism>